<evidence type="ECO:0000313" key="2">
    <source>
        <dbReference type="EMBL" id="MDR6938849.1"/>
    </source>
</evidence>
<gene>
    <name evidence="2" type="ORF">J2S36_000392</name>
</gene>
<dbReference type="Proteomes" id="UP001266099">
    <property type="component" value="Unassembled WGS sequence"/>
</dbReference>
<feature type="transmembrane region" description="Helical" evidence="1">
    <location>
        <begin position="354"/>
        <end position="375"/>
    </location>
</feature>
<keyword evidence="1" id="KW-0812">Transmembrane</keyword>
<feature type="transmembrane region" description="Helical" evidence="1">
    <location>
        <begin position="396"/>
        <end position="417"/>
    </location>
</feature>
<reference evidence="2 3" key="1">
    <citation type="submission" date="2023-07" db="EMBL/GenBank/DDBJ databases">
        <title>Sequencing the genomes of 1000 actinobacteria strains.</title>
        <authorList>
            <person name="Klenk H.-P."/>
        </authorList>
    </citation>
    <scope>NUCLEOTIDE SEQUENCE [LARGE SCALE GENOMIC DNA]</scope>
    <source>
        <strain evidence="2 3">DSM 15539</strain>
    </source>
</reference>
<dbReference type="PANTHER" id="PTHR47704">
    <property type="entry name" value="POTASSIUM TRANSPORTER KIMA"/>
    <property type="match status" value="1"/>
</dbReference>
<evidence type="ECO:0008006" key="4">
    <source>
        <dbReference type="Google" id="ProtNLM"/>
    </source>
</evidence>
<feature type="transmembrane region" description="Helical" evidence="1">
    <location>
        <begin position="154"/>
        <end position="176"/>
    </location>
</feature>
<feature type="transmembrane region" description="Helical" evidence="1">
    <location>
        <begin position="280"/>
        <end position="302"/>
    </location>
</feature>
<keyword evidence="1" id="KW-0472">Membrane</keyword>
<feature type="transmembrane region" description="Helical" evidence="1">
    <location>
        <begin position="332"/>
        <end position="348"/>
    </location>
</feature>
<feature type="transmembrane region" description="Helical" evidence="1">
    <location>
        <begin position="83"/>
        <end position="112"/>
    </location>
</feature>
<comment type="caution">
    <text evidence="2">The sequence shown here is derived from an EMBL/GenBank/DDBJ whole genome shotgun (WGS) entry which is preliminary data.</text>
</comment>
<protein>
    <recommendedName>
        <fullName evidence="4">Amino acid permease</fullName>
    </recommendedName>
</protein>
<evidence type="ECO:0000256" key="1">
    <source>
        <dbReference type="SAM" id="Phobius"/>
    </source>
</evidence>
<feature type="transmembrane region" description="Helical" evidence="1">
    <location>
        <begin position="12"/>
        <end position="34"/>
    </location>
</feature>
<feature type="transmembrane region" description="Helical" evidence="1">
    <location>
        <begin position="196"/>
        <end position="219"/>
    </location>
</feature>
<dbReference type="RefSeq" id="WP_309954992.1">
    <property type="nucleotide sequence ID" value="NZ_JAVDUJ010000001.1"/>
</dbReference>
<dbReference type="PANTHER" id="PTHR47704:SF1">
    <property type="entry name" value="POTASSIUM TRANSPORTER KIMA"/>
    <property type="match status" value="1"/>
</dbReference>
<keyword evidence="3" id="KW-1185">Reference proteome</keyword>
<keyword evidence="1" id="KW-1133">Transmembrane helix</keyword>
<accession>A0ABU1T0F8</accession>
<dbReference type="EMBL" id="JAVDUJ010000001">
    <property type="protein sequence ID" value="MDR6938849.1"/>
    <property type="molecule type" value="Genomic_DNA"/>
</dbReference>
<proteinExistence type="predicted"/>
<feature type="transmembrane region" description="Helical" evidence="1">
    <location>
        <begin position="46"/>
        <end position="71"/>
    </location>
</feature>
<sequence length="601" mass="65846">MSIYKHQDFHPRFAISAAAILLSAIVAIVPQIVLRPTAGIEASFAVFLPGFLGFFIFTVSIAVIHQLNLVVPRKPSRKIVSEYLGHSLGVATGAAQILAYAILVVLGVEIIIGALRFIFPIGASKSLLTALLVVIFALPTLFRCPKWAPAAIIWIARLAAFCFVFVISVALVSEALEIGVFRSQVTDFPDTSSELSYSLAAQVESFLAACLPAGTIILLGERILVAPENCRVRLKRSIRFFFPVLLLIALTLYISVILFHPYQLDVMPIVAISMLVLPRGVTYFVLGILVCLGSALTLSSYWQLPRILREMALEGLLPNKLGVQDSVNARRFIVLAIAILGGCSTFFISTAQSLAMIFILAAYLIALFTCLAMISRSQAILRTSLVGDERQDAKKLRWIFGGYSLVLLSISASFLIISVKWVFWTLILLAGPVLVLGFYSFGRGRVNRALNVEDFLANREIPTKVHGVILLSQLNEAALKAVDWAKAMRFASTQAICVDIDSVRTKQLRNDWIDAEIPLSLTILGTPAGALRGPVIEFIQSFRALHPHEPVTVILPRVMGMNAISQLFGKLYTPGIVSQLRREPGVMILEVPYLVDTISQD</sequence>
<name>A0ABU1T0F8_9ACTO</name>
<dbReference type="Gene3D" id="1.20.1740.10">
    <property type="entry name" value="Amino acid/polyamine transporter I"/>
    <property type="match status" value="1"/>
</dbReference>
<feature type="transmembrane region" description="Helical" evidence="1">
    <location>
        <begin position="423"/>
        <end position="441"/>
    </location>
</feature>
<feature type="transmembrane region" description="Helical" evidence="1">
    <location>
        <begin position="240"/>
        <end position="260"/>
    </location>
</feature>
<organism evidence="2 3">
    <name type="scientific">Arcanobacterium hippocoleae</name>
    <dbReference type="NCBI Taxonomy" id="149017"/>
    <lineage>
        <taxon>Bacteria</taxon>
        <taxon>Bacillati</taxon>
        <taxon>Actinomycetota</taxon>
        <taxon>Actinomycetes</taxon>
        <taxon>Actinomycetales</taxon>
        <taxon>Actinomycetaceae</taxon>
        <taxon>Arcanobacterium</taxon>
    </lineage>
</organism>
<evidence type="ECO:0000313" key="3">
    <source>
        <dbReference type="Proteomes" id="UP001266099"/>
    </source>
</evidence>
<feature type="transmembrane region" description="Helical" evidence="1">
    <location>
        <begin position="118"/>
        <end position="142"/>
    </location>
</feature>
<dbReference type="InterPro" id="IPR053153">
    <property type="entry name" value="APC_K+_Transporter"/>
</dbReference>